<feature type="transmembrane region" description="Helical" evidence="2">
    <location>
        <begin position="356"/>
        <end position="382"/>
    </location>
</feature>
<feature type="transmembrane region" description="Helical" evidence="2">
    <location>
        <begin position="253"/>
        <end position="275"/>
    </location>
</feature>
<evidence type="ECO:0008006" key="6">
    <source>
        <dbReference type="Google" id="ProtNLM"/>
    </source>
</evidence>
<dbReference type="OrthoDB" id="10416297at2759"/>
<sequence>MAGYAIARLVHTVLLPLLLLVGQACQWWSSPQLVSALVTFHVNNTSVSFHTQDPFEVRMPVYLHEGVLIQAKFDDSTDCELVYDANSPLVANYTTAIIAVKEKKSFEQGCETMAEAGKAVKRLQGKLIASGGPNIVAALYLLNFKKGAIPGAPRDTKYATRSMSFKVEPPPIDMALMPEADFKETIPKAGEQTEPIVVLLQQEPGPWNEVLLSGEYVAYTYILMGVTVIFVLRSLVILVGIIRSGKYPTKMRIAIYVAAFLGAILFIATLPMNSISEGYQLLYRTMELFLVFSFHLLILLWHHFITRMHNNRRLVALKFVIYTSLIAAVVKYIIRTFFPGEGKDSATGYIVYINRIIGWVMLGIMLICFLYYVCIVGVLVSIAEETLKNEKVWRISVALEVLRLVLKDVAPSMRIIAILFVLDVRNKTTTTGTSVRSNAVRTPYGIKPSEFSLQSNTTGYPDSMTAISTRSRGLSVQRPHERDMGASGQTAAPLPATTSATHLV</sequence>
<keyword evidence="2" id="KW-1133">Transmembrane helix</keyword>
<organism evidence="4 5">
    <name type="scientific">Syncephalis pseudoplumigaleata</name>
    <dbReference type="NCBI Taxonomy" id="1712513"/>
    <lineage>
        <taxon>Eukaryota</taxon>
        <taxon>Fungi</taxon>
        <taxon>Fungi incertae sedis</taxon>
        <taxon>Zoopagomycota</taxon>
        <taxon>Zoopagomycotina</taxon>
        <taxon>Zoopagomycetes</taxon>
        <taxon>Zoopagales</taxon>
        <taxon>Piptocephalidaceae</taxon>
        <taxon>Syncephalis</taxon>
    </lineage>
</organism>
<evidence type="ECO:0000313" key="5">
    <source>
        <dbReference type="Proteomes" id="UP000278143"/>
    </source>
</evidence>
<name>A0A4P9Z4X3_9FUNG</name>
<feature type="compositionally biased region" description="Low complexity" evidence="1">
    <location>
        <begin position="490"/>
        <end position="504"/>
    </location>
</feature>
<evidence type="ECO:0000256" key="3">
    <source>
        <dbReference type="SAM" id="SignalP"/>
    </source>
</evidence>
<keyword evidence="3" id="KW-0732">Signal</keyword>
<reference evidence="5" key="1">
    <citation type="journal article" date="2018" name="Nat. Microbiol.">
        <title>Leveraging single-cell genomics to expand the fungal tree of life.</title>
        <authorList>
            <person name="Ahrendt S.R."/>
            <person name="Quandt C.A."/>
            <person name="Ciobanu D."/>
            <person name="Clum A."/>
            <person name="Salamov A."/>
            <person name="Andreopoulos B."/>
            <person name="Cheng J.F."/>
            <person name="Woyke T."/>
            <person name="Pelin A."/>
            <person name="Henrissat B."/>
            <person name="Reynolds N.K."/>
            <person name="Benny G.L."/>
            <person name="Smith M.E."/>
            <person name="James T.Y."/>
            <person name="Grigoriev I.V."/>
        </authorList>
    </citation>
    <scope>NUCLEOTIDE SEQUENCE [LARGE SCALE GENOMIC DNA]</scope>
    <source>
        <strain evidence="5">Benny S71-1</strain>
    </source>
</reference>
<gene>
    <name evidence="4" type="ORF">SYNPS1DRAFT_27217</name>
</gene>
<feature type="region of interest" description="Disordered" evidence="1">
    <location>
        <begin position="470"/>
        <end position="504"/>
    </location>
</feature>
<protein>
    <recommendedName>
        <fullName evidence="6">Lung seven transmembrane receptor-domain-containing protein</fullName>
    </recommendedName>
</protein>
<dbReference type="AlphaFoldDB" id="A0A4P9Z4X3"/>
<keyword evidence="2" id="KW-0812">Transmembrane</keyword>
<dbReference type="Proteomes" id="UP000278143">
    <property type="component" value="Unassembled WGS sequence"/>
</dbReference>
<evidence type="ECO:0000256" key="1">
    <source>
        <dbReference type="SAM" id="MobiDB-lite"/>
    </source>
</evidence>
<evidence type="ECO:0000313" key="4">
    <source>
        <dbReference type="EMBL" id="RKP27122.1"/>
    </source>
</evidence>
<evidence type="ECO:0000256" key="2">
    <source>
        <dbReference type="SAM" id="Phobius"/>
    </source>
</evidence>
<dbReference type="EMBL" id="KZ989266">
    <property type="protein sequence ID" value="RKP27122.1"/>
    <property type="molecule type" value="Genomic_DNA"/>
</dbReference>
<feature type="transmembrane region" description="Helical" evidence="2">
    <location>
        <begin position="314"/>
        <end position="334"/>
    </location>
</feature>
<feature type="signal peptide" evidence="3">
    <location>
        <begin position="1"/>
        <end position="24"/>
    </location>
</feature>
<accession>A0A4P9Z4X3</accession>
<feature type="transmembrane region" description="Helical" evidence="2">
    <location>
        <begin position="218"/>
        <end position="241"/>
    </location>
</feature>
<feature type="chain" id="PRO_5020236523" description="Lung seven transmembrane receptor-domain-containing protein" evidence="3">
    <location>
        <begin position="25"/>
        <end position="504"/>
    </location>
</feature>
<feature type="transmembrane region" description="Helical" evidence="2">
    <location>
        <begin position="281"/>
        <end position="302"/>
    </location>
</feature>
<keyword evidence="5" id="KW-1185">Reference proteome</keyword>
<proteinExistence type="predicted"/>
<keyword evidence="2" id="KW-0472">Membrane</keyword>